<organism evidence="1 2">
    <name type="scientific">Photobacterium sp. (strain ATCC 43367)</name>
    <dbReference type="NCBI Taxonomy" id="379097"/>
    <lineage>
        <taxon>Bacteria</taxon>
        <taxon>Pseudomonadati</taxon>
        <taxon>Pseudomonadota</taxon>
        <taxon>Gammaproteobacteria</taxon>
        <taxon>Vibrionales</taxon>
        <taxon>Vibrionaceae</taxon>
        <taxon>Vibrio</taxon>
        <taxon>Vibrio oreintalis group</taxon>
    </lineage>
</organism>
<evidence type="ECO:0000313" key="2">
    <source>
        <dbReference type="Proteomes" id="UP000030451"/>
    </source>
</evidence>
<dbReference type="EMBL" id="JRWP01000028">
    <property type="protein sequence ID" value="KGY08062.1"/>
    <property type="molecule type" value="Genomic_DNA"/>
</dbReference>
<gene>
    <name evidence="1" type="ORF">NM06_13590</name>
</gene>
<proteinExistence type="predicted"/>
<dbReference type="STRING" id="379097.SE23_19090"/>
<evidence type="ECO:0000313" key="1">
    <source>
        <dbReference type="EMBL" id="KGY08062.1"/>
    </source>
</evidence>
<dbReference type="RefSeq" id="WP_005474901.1">
    <property type="nucleotide sequence ID" value="NZ_JAVHXF010000010.1"/>
</dbReference>
<protein>
    <submittedName>
        <fullName evidence="1">Uncharacterized protein</fullName>
    </submittedName>
</protein>
<dbReference type="Proteomes" id="UP000030451">
    <property type="component" value="Unassembled WGS sequence"/>
</dbReference>
<sequence>MDKELLARKLYSERVSSLIGDKDLDEALLDQMWENKASPAEAAKAMTEEHNEFNGPAWLSRYLNRR</sequence>
<dbReference type="AlphaFoldDB" id="A0A0A5HR92"/>
<dbReference type="OrthoDB" id="5879221at2"/>
<accession>A0A0A5HR92</accession>
<name>A0A0A5HR92_PHOS4</name>
<reference evidence="1 2" key="1">
    <citation type="submission" date="2014-10" db="EMBL/GenBank/DDBJ databases">
        <title>Genome sequencing of Vibrio sinaloensis T08.</title>
        <authorList>
            <person name="Chan K.-G."/>
            <person name="Mohamad N.I."/>
        </authorList>
    </citation>
    <scope>NUCLEOTIDE SEQUENCE [LARGE SCALE GENOMIC DNA]</scope>
    <source>
        <strain evidence="1 2">T08</strain>
    </source>
</reference>
<comment type="caution">
    <text evidence="1">The sequence shown here is derived from an EMBL/GenBank/DDBJ whole genome shotgun (WGS) entry which is preliminary data.</text>
</comment>